<dbReference type="AlphaFoldDB" id="A0A0M0HJD9"/>
<protein>
    <submittedName>
        <fullName evidence="2">Uncharacterized protein</fullName>
    </submittedName>
</protein>
<proteinExistence type="predicted"/>
<keyword evidence="1" id="KW-0812">Transmembrane</keyword>
<dbReference type="Proteomes" id="UP000037515">
    <property type="component" value="Unassembled WGS sequence"/>
</dbReference>
<evidence type="ECO:0000256" key="1">
    <source>
        <dbReference type="SAM" id="Phobius"/>
    </source>
</evidence>
<keyword evidence="1" id="KW-1133">Transmembrane helix</keyword>
<accession>A0A0M0HJD9</accession>
<dbReference type="PATRIC" id="fig|693.5.peg.3704"/>
<name>A0A0M0HJD9_VIBNE</name>
<gene>
    <name evidence="2" type="ORF">AKJ17_18240</name>
</gene>
<keyword evidence="1" id="KW-0472">Membrane</keyword>
<sequence length="145" mass="16277">MFMGENLEQENLLKWPKVVFVHRSILWIFERDNAVFASLIVFYYSYFYASVLEMSALFSSSGAIVSAVGLLLTLKHNFISIAQSPYEAVVKHHQMGRFASVNMMENPTYVNPAIIALKDEYVGIILVLLGGFVSGYGGFVPLLEQ</sequence>
<dbReference type="STRING" id="693.AKJ17_18240"/>
<reference evidence="3" key="1">
    <citation type="submission" date="2015-08" db="EMBL/GenBank/DDBJ databases">
        <title>Vibrio galatheae sp. nov., a novel member of the Vibrionaceae family isolated from the Solomon Islands.</title>
        <authorList>
            <person name="Giubergia S."/>
            <person name="Machado H."/>
            <person name="Mateiu R.V."/>
            <person name="Gram L."/>
        </authorList>
    </citation>
    <scope>NUCLEOTIDE SEQUENCE [LARGE SCALE GENOMIC DNA]</scope>
    <source>
        <strain evidence="3">DSM 19584</strain>
    </source>
</reference>
<evidence type="ECO:0000313" key="3">
    <source>
        <dbReference type="Proteomes" id="UP000037515"/>
    </source>
</evidence>
<comment type="caution">
    <text evidence="2">The sequence shown here is derived from an EMBL/GenBank/DDBJ whole genome shotgun (WGS) entry which is preliminary data.</text>
</comment>
<dbReference type="EMBL" id="LHPJ01000032">
    <property type="protein sequence ID" value="KOO01897.1"/>
    <property type="molecule type" value="Genomic_DNA"/>
</dbReference>
<organism evidence="2 3">
    <name type="scientific">Vibrio nereis</name>
    <dbReference type="NCBI Taxonomy" id="693"/>
    <lineage>
        <taxon>Bacteria</taxon>
        <taxon>Pseudomonadati</taxon>
        <taxon>Pseudomonadota</taxon>
        <taxon>Gammaproteobacteria</taxon>
        <taxon>Vibrionales</taxon>
        <taxon>Vibrionaceae</taxon>
        <taxon>Vibrio</taxon>
    </lineage>
</organism>
<feature type="transmembrane region" description="Helical" evidence="1">
    <location>
        <begin position="121"/>
        <end position="143"/>
    </location>
</feature>
<keyword evidence="3" id="KW-1185">Reference proteome</keyword>
<evidence type="ECO:0000313" key="2">
    <source>
        <dbReference type="EMBL" id="KOO01897.1"/>
    </source>
</evidence>
<feature type="transmembrane region" description="Helical" evidence="1">
    <location>
        <begin position="33"/>
        <end position="49"/>
    </location>
</feature>